<protein>
    <submittedName>
        <fullName evidence="3">Transporter substrate-binding domain-containing protein</fullName>
    </submittedName>
</protein>
<evidence type="ECO:0000313" key="4">
    <source>
        <dbReference type="Proteomes" id="UP000450676"/>
    </source>
</evidence>
<evidence type="ECO:0000259" key="2">
    <source>
        <dbReference type="SMART" id="SM00062"/>
    </source>
</evidence>
<feature type="signal peptide" evidence="1">
    <location>
        <begin position="1"/>
        <end position="20"/>
    </location>
</feature>
<gene>
    <name evidence="3" type="ORF">GTP77_07140</name>
</gene>
<keyword evidence="1" id="KW-0732">Signal</keyword>
<dbReference type="SUPFAM" id="SSF53850">
    <property type="entry name" value="Periplasmic binding protein-like II"/>
    <property type="match status" value="1"/>
</dbReference>
<dbReference type="EMBL" id="WWCU01000005">
    <property type="protein sequence ID" value="MYN07114.1"/>
    <property type="molecule type" value="Genomic_DNA"/>
</dbReference>
<dbReference type="Proteomes" id="UP000450676">
    <property type="component" value="Unassembled WGS sequence"/>
</dbReference>
<evidence type="ECO:0000256" key="1">
    <source>
        <dbReference type="SAM" id="SignalP"/>
    </source>
</evidence>
<dbReference type="RefSeq" id="WP_161071471.1">
    <property type="nucleotide sequence ID" value="NZ_CP086370.1"/>
</dbReference>
<sequence>MRRIFAAVAIVCAAAAAAHAGNMQILTADIPPMAFMKDGRVTGYCVDIVREIQRRIGSGTEIELQPWARAYRSALEGENVLLVCPKRTPDREARFKWVGPLFTSQTNFYARPADHVRIRSLEDAKKLSGVLAPRDFYSYQYLSDAGFTNLEPTNNTLTMLRMLLGGRRPVMVLDHRQLQPLLEEAGAHPEQVEMVYTAFTIGSYLSFPRQAPAELVAQWQRALDKMKQDGAFARIYRQWYQEAPPPDVMK</sequence>
<feature type="domain" description="Solute-binding protein family 3/N-terminal" evidence="2">
    <location>
        <begin position="22"/>
        <end position="243"/>
    </location>
</feature>
<dbReference type="InterPro" id="IPR001638">
    <property type="entry name" value="Solute-binding_3/MltF_N"/>
</dbReference>
<organism evidence="3 4">
    <name type="scientific">Pseudoduganella aquatica</name>
    <dbReference type="NCBI Taxonomy" id="2660641"/>
    <lineage>
        <taxon>Bacteria</taxon>
        <taxon>Pseudomonadati</taxon>
        <taxon>Pseudomonadota</taxon>
        <taxon>Betaproteobacteria</taxon>
        <taxon>Burkholderiales</taxon>
        <taxon>Oxalobacteraceae</taxon>
        <taxon>Telluria group</taxon>
        <taxon>Pseudoduganella</taxon>
    </lineage>
</organism>
<keyword evidence="4" id="KW-1185">Reference proteome</keyword>
<dbReference type="Pfam" id="PF00497">
    <property type="entry name" value="SBP_bac_3"/>
    <property type="match status" value="1"/>
</dbReference>
<dbReference type="PANTHER" id="PTHR38834">
    <property type="entry name" value="PERIPLASMIC SUBSTRATE BINDING PROTEIN FAMILY 3"/>
    <property type="match status" value="1"/>
</dbReference>
<dbReference type="Gene3D" id="3.40.190.10">
    <property type="entry name" value="Periplasmic binding protein-like II"/>
    <property type="match status" value="2"/>
</dbReference>
<dbReference type="SMART" id="SM00062">
    <property type="entry name" value="PBPb"/>
    <property type="match status" value="1"/>
</dbReference>
<reference evidence="3 4" key="1">
    <citation type="submission" date="2019-12" db="EMBL/GenBank/DDBJ databases">
        <title>Novel species isolated from a subtropical stream in China.</title>
        <authorList>
            <person name="Lu H."/>
        </authorList>
    </citation>
    <scope>NUCLEOTIDE SEQUENCE [LARGE SCALE GENOMIC DNA]</scope>
    <source>
        <strain evidence="3 4">FT127W</strain>
    </source>
</reference>
<comment type="caution">
    <text evidence="3">The sequence shown here is derived from an EMBL/GenBank/DDBJ whole genome shotgun (WGS) entry which is preliminary data.</text>
</comment>
<dbReference type="AlphaFoldDB" id="A0A7X4HA73"/>
<proteinExistence type="predicted"/>
<dbReference type="PANTHER" id="PTHR38834:SF3">
    <property type="entry name" value="SOLUTE-BINDING PROTEIN FAMILY 3_N-TERMINAL DOMAIN-CONTAINING PROTEIN"/>
    <property type="match status" value="1"/>
</dbReference>
<evidence type="ECO:0000313" key="3">
    <source>
        <dbReference type="EMBL" id="MYN07114.1"/>
    </source>
</evidence>
<feature type="chain" id="PRO_5031518245" evidence="1">
    <location>
        <begin position="21"/>
        <end position="250"/>
    </location>
</feature>
<name>A0A7X4HA73_9BURK</name>
<accession>A0A7X4HA73</accession>